<protein>
    <recommendedName>
        <fullName evidence="12">Protein translocase subunit SecA</fullName>
        <ecNumber evidence="12">7.4.2.8</ecNumber>
    </recommendedName>
</protein>
<dbReference type="PROSITE" id="PS51196">
    <property type="entry name" value="SECA_MOTOR_DEAD"/>
    <property type="match status" value="1"/>
</dbReference>
<dbReference type="PROSITE" id="PS51192">
    <property type="entry name" value="HELICASE_ATP_BIND_1"/>
    <property type="match status" value="1"/>
</dbReference>
<feature type="binding site" evidence="12">
    <location>
        <position position="476"/>
    </location>
    <ligand>
        <name>ATP</name>
        <dbReference type="ChEBI" id="CHEBI:30616"/>
    </ligand>
</feature>
<evidence type="ECO:0000256" key="7">
    <source>
        <dbReference type="ARBA" id="ARBA00022840"/>
    </source>
</evidence>
<dbReference type="Pfam" id="PF01043">
    <property type="entry name" value="SecA_PP_bind"/>
    <property type="match status" value="1"/>
</dbReference>
<evidence type="ECO:0000256" key="12">
    <source>
        <dbReference type="HAMAP-Rule" id="MF_01382"/>
    </source>
</evidence>
<dbReference type="SUPFAM" id="SSF81767">
    <property type="entry name" value="Pre-protein crosslinking domain of SecA"/>
    <property type="match status" value="1"/>
</dbReference>
<evidence type="ECO:0000259" key="14">
    <source>
        <dbReference type="PROSITE" id="PS51194"/>
    </source>
</evidence>
<keyword evidence="6 12" id="KW-0547">Nucleotide-binding</keyword>
<dbReference type="InterPro" id="IPR011130">
    <property type="entry name" value="SecA_preprotein_X-link_dom"/>
</dbReference>
<dbReference type="InterPro" id="IPR036670">
    <property type="entry name" value="SecA_X-link_sf"/>
</dbReference>
<dbReference type="InterPro" id="IPR011115">
    <property type="entry name" value="SecA_DEAD"/>
</dbReference>
<comment type="subcellular location">
    <subcellularLocation>
        <location evidence="12">Cell membrane</location>
        <topology evidence="12">Peripheral membrane protein</topology>
        <orientation evidence="12">Cytoplasmic side</orientation>
    </subcellularLocation>
    <subcellularLocation>
        <location evidence="12">Cytoplasm</location>
    </subcellularLocation>
    <subcellularLocation>
        <location evidence="1">Membrane</location>
        <topology evidence="1">Peripheral membrane protein</topology>
    </subcellularLocation>
    <text evidence="12">Distribution is 50-50.</text>
</comment>
<evidence type="ECO:0000313" key="16">
    <source>
        <dbReference type="EMBL" id="MCQ4635962.1"/>
    </source>
</evidence>
<evidence type="ECO:0000256" key="9">
    <source>
        <dbReference type="ARBA" id="ARBA00022967"/>
    </source>
</evidence>
<dbReference type="Gene3D" id="3.90.1440.10">
    <property type="entry name" value="SecA, preprotein cross-linking domain"/>
    <property type="match status" value="1"/>
</dbReference>
<accession>A0ABT1RLA5</accession>
<gene>
    <name evidence="12" type="primary">secA</name>
    <name evidence="16" type="ORF">NE619_04425</name>
</gene>
<evidence type="ECO:0000313" key="17">
    <source>
        <dbReference type="Proteomes" id="UP001524502"/>
    </source>
</evidence>
<dbReference type="RefSeq" id="WP_256131148.1">
    <property type="nucleotide sequence ID" value="NZ_JANFXK010000003.1"/>
</dbReference>
<dbReference type="SUPFAM" id="SSF52540">
    <property type="entry name" value="P-loop containing nucleoside triphosphate hydrolases"/>
    <property type="match status" value="2"/>
</dbReference>
<evidence type="ECO:0000256" key="10">
    <source>
        <dbReference type="ARBA" id="ARBA00023010"/>
    </source>
</evidence>
<keyword evidence="5 12" id="KW-0963">Cytoplasm</keyword>
<evidence type="ECO:0000256" key="6">
    <source>
        <dbReference type="ARBA" id="ARBA00022741"/>
    </source>
</evidence>
<comment type="similarity">
    <text evidence="2 12">Belongs to the SecA family.</text>
</comment>
<feature type="domain" description="Helicase ATP-binding" evidence="13">
    <location>
        <begin position="72"/>
        <end position="209"/>
    </location>
</feature>
<evidence type="ECO:0000256" key="3">
    <source>
        <dbReference type="ARBA" id="ARBA00022448"/>
    </source>
</evidence>
<dbReference type="Pfam" id="PF07517">
    <property type="entry name" value="SecA_DEAD"/>
    <property type="match status" value="1"/>
</dbReference>
<dbReference type="CDD" id="cd18803">
    <property type="entry name" value="SF2_C_secA"/>
    <property type="match status" value="1"/>
</dbReference>
<dbReference type="PRINTS" id="PR00906">
    <property type="entry name" value="SECA"/>
</dbReference>
<dbReference type="InterPro" id="IPR044722">
    <property type="entry name" value="SecA_SF2_C"/>
</dbReference>
<keyword evidence="17" id="KW-1185">Reference proteome</keyword>
<dbReference type="PANTHER" id="PTHR30612:SF0">
    <property type="entry name" value="CHLOROPLAST PROTEIN-TRANSPORTING ATPASE"/>
    <property type="match status" value="1"/>
</dbReference>
<dbReference type="InterPro" id="IPR020937">
    <property type="entry name" value="SecA_CS"/>
</dbReference>
<dbReference type="EC" id="7.4.2.8" evidence="12"/>
<reference evidence="16 17" key="1">
    <citation type="submission" date="2022-06" db="EMBL/GenBank/DDBJ databases">
        <title>Isolation of gut microbiota from human fecal samples.</title>
        <authorList>
            <person name="Pamer E.G."/>
            <person name="Barat B."/>
            <person name="Waligurski E."/>
            <person name="Medina S."/>
            <person name="Paddock L."/>
            <person name="Mostad J."/>
        </authorList>
    </citation>
    <scope>NUCLEOTIDE SEQUENCE [LARGE SCALE GENOMIC DNA]</scope>
    <source>
        <strain evidence="16 17">SL.3.17</strain>
    </source>
</reference>
<comment type="function">
    <text evidence="12">Part of the Sec protein translocase complex. Interacts with the SecYEG preprotein conducting channel. Has a central role in coupling the hydrolysis of ATP to the transfer of proteins into and across the cell membrane, serving as an ATP-driven molecular motor driving the stepwise translocation of polypeptide chains across the membrane.</text>
</comment>
<keyword evidence="8 12" id="KW-0653">Protein transport</keyword>
<dbReference type="PROSITE" id="PS51194">
    <property type="entry name" value="HELICASE_CTER"/>
    <property type="match status" value="1"/>
</dbReference>
<comment type="subunit">
    <text evidence="12">Monomer and homodimer. Part of the essential Sec protein translocation apparatus which comprises SecA, SecYEG and auxiliary proteins SecDF. Other proteins may also be involved.</text>
</comment>
<keyword evidence="3 12" id="KW-0813">Transport</keyword>
<dbReference type="SMART" id="SM00958">
    <property type="entry name" value="SecA_PP_bind"/>
    <property type="match status" value="1"/>
</dbReference>
<dbReference type="InterPro" id="IPR001650">
    <property type="entry name" value="Helicase_C-like"/>
</dbReference>
<dbReference type="InterPro" id="IPR000185">
    <property type="entry name" value="SecA"/>
</dbReference>
<feature type="binding site" evidence="12">
    <location>
        <position position="70"/>
    </location>
    <ligand>
        <name>ATP</name>
        <dbReference type="ChEBI" id="CHEBI:30616"/>
    </ligand>
</feature>
<dbReference type="Pfam" id="PF07516">
    <property type="entry name" value="SecA_SW"/>
    <property type="match status" value="1"/>
</dbReference>
<dbReference type="Proteomes" id="UP001524502">
    <property type="component" value="Unassembled WGS sequence"/>
</dbReference>
<evidence type="ECO:0000259" key="13">
    <source>
        <dbReference type="PROSITE" id="PS51192"/>
    </source>
</evidence>
<name>A0ABT1RLA5_9FIRM</name>
<proteinExistence type="inferred from homology"/>
<evidence type="ECO:0000256" key="2">
    <source>
        <dbReference type="ARBA" id="ARBA00007650"/>
    </source>
</evidence>
<comment type="caution">
    <text evidence="16">The sequence shown here is derived from an EMBL/GenBank/DDBJ whole genome shotgun (WGS) entry which is preliminary data.</text>
</comment>
<dbReference type="InterPro" id="IPR011116">
    <property type="entry name" value="SecA_Wing/Scaffold"/>
</dbReference>
<dbReference type="PROSITE" id="PS01312">
    <property type="entry name" value="SECA"/>
    <property type="match status" value="1"/>
</dbReference>
<dbReference type="Gene3D" id="1.10.3060.10">
    <property type="entry name" value="Helical scaffold and wing domains of SecA"/>
    <property type="match status" value="1"/>
</dbReference>
<keyword evidence="11 12" id="KW-0472">Membrane</keyword>
<dbReference type="Pfam" id="PF21090">
    <property type="entry name" value="P-loop_SecA"/>
    <property type="match status" value="2"/>
</dbReference>
<dbReference type="InterPro" id="IPR027417">
    <property type="entry name" value="P-loop_NTPase"/>
</dbReference>
<dbReference type="InterPro" id="IPR014001">
    <property type="entry name" value="Helicase_ATP-bd"/>
</dbReference>
<feature type="domain" description="SecA family profile" evidence="15">
    <location>
        <begin position="1"/>
        <end position="572"/>
    </location>
</feature>
<dbReference type="InterPro" id="IPR014018">
    <property type="entry name" value="SecA_motor_DEAD"/>
</dbReference>
<organism evidence="16 17">
    <name type="scientific">Anaerovorax odorimutans</name>
    <dbReference type="NCBI Taxonomy" id="109327"/>
    <lineage>
        <taxon>Bacteria</taxon>
        <taxon>Bacillati</taxon>
        <taxon>Bacillota</taxon>
        <taxon>Clostridia</taxon>
        <taxon>Peptostreptococcales</taxon>
        <taxon>Anaerovoracaceae</taxon>
        <taxon>Anaerovorax</taxon>
    </lineage>
</organism>
<evidence type="ECO:0000256" key="1">
    <source>
        <dbReference type="ARBA" id="ARBA00004170"/>
    </source>
</evidence>
<keyword evidence="10 12" id="KW-0811">Translocation</keyword>
<sequence>MIKKMSLKRRPVLPYKEFVEKVKAYDWSGAADRELRARLRSIHAAKDPEVYSILSEIIFRCKSVRLFESQIAAAYSMERGEIAELPTGEGKTLAAAVSAASLALNGRHVHILVYNDYLTQRDFENNQRIFAFCGLTCACILQNSEFADRKEAYRKNVLYITAKEAGFDFLRNFMAEEKGQLYEHEFDTAIVDEADSILIDEARNPLVIAGKEREHDCDYKSIWEVKKALLEEDIEVKAEDRQVWLTERGVLHAEHLLGIENLFLPENAEYLAILHTLLEAELFYKRDREYLVKDGCIYIIDENTGRIAKDRKFAGYLHQAIAVKEGVDGGDEMMILNMIPMQFFLLQYRELCGMTGTGWSARKEIRSMYGLNVCRIPPHCPCRRIDHEDRVYPSGTEWKRAMIRKIMKLHEKGQPILIGTQSIGESQVLADSLKEKSLKPFVLNAKQHEKEAELIAHAADPYRITISTNMAGRGVDIVLGKENKPDQDFVKNAGGLFVLGAGINRSRRIDDQLRGRAGRQGDPGESQFFISSKQELIETFLRREPRIKENYKVRSIQRIIESFDAQQRYILEKYSIILEKQRQLISEYRESVLRFPETITFLKDKAPQLYSLKLLEGGEAGVIRAQQQLLLYYINEHWADYLLTMENVREGIHLVILGKENPIDVYQRFADKAFWEMEEDIKEDVLGKLKTCKITENGLDLKVEGLNKSTSTQTFMIDESKGQFASPRGILGGHSG</sequence>
<dbReference type="PANTHER" id="PTHR30612">
    <property type="entry name" value="SECA INNER MEMBRANE COMPONENT OF SEC PROTEIN SECRETION SYSTEM"/>
    <property type="match status" value="1"/>
</dbReference>
<evidence type="ECO:0000256" key="5">
    <source>
        <dbReference type="ARBA" id="ARBA00022490"/>
    </source>
</evidence>
<evidence type="ECO:0000256" key="8">
    <source>
        <dbReference type="ARBA" id="ARBA00022927"/>
    </source>
</evidence>
<feature type="binding site" evidence="12">
    <location>
        <begin position="88"/>
        <end position="92"/>
    </location>
    <ligand>
        <name>ATP</name>
        <dbReference type="ChEBI" id="CHEBI:30616"/>
    </ligand>
</feature>
<keyword evidence="7 12" id="KW-0067">ATP-binding</keyword>
<keyword evidence="4 12" id="KW-1003">Cell membrane</keyword>
<dbReference type="SMART" id="SM00957">
    <property type="entry name" value="SecA_DEAD"/>
    <property type="match status" value="1"/>
</dbReference>
<feature type="domain" description="Helicase C-terminal" evidence="14">
    <location>
        <begin position="401"/>
        <end position="571"/>
    </location>
</feature>
<keyword evidence="9 12" id="KW-1278">Translocase</keyword>
<evidence type="ECO:0000256" key="4">
    <source>
        <dbReference type="ARBA" id="ARBA00022475"/>
    </source>
</evidence>
<dbReference type="Gene3D" id="3.40.50.300">
    <property type="entry name" value="P-loop containing nucleotide triphosphate hydrolases"/>
    <property type="match status" value="3"/>
</dbReference>
<evidence type="ECO:0000256" key="11">
    <source>
        <dbReference type="ARBA" id="ARBA00023136"/>
    </source>
</evidence>
<dbReference type="HAMAP" id="MF_01382">
    <property type="entry name" value="SecA"/>
    <property type="match status" value="1"/>
</dbReference>
<comment type="catalytic activity">
    <reaction evidence="12">
        <text>ATP + H2O + cellular proteinSide 1 = ADP + phosphate + cellular proteinSide 2.</text>
        <dbReference type="EC" id="7.4.2.8"/>
    </reaction>
</comment>
<evidence type="ECO:0000259" key="15">
    <source>
        <dbReference type="PROSITE" id="PS51196"/>
    </source>
</evidence>
<dbReference type="InterPro" id="IPR036266">
    <property type="entry name" value="SecA_Wing/Scaffold_sf"/>
</dbReference>
<dbReference type="EMBL" id="JANFXK010000003">
    <property type="protein sequence ID" value="MCQ4635962.1"/>
    <property type="molecule type" value="Genomic_DNA"/>
</dbReference>
<dbReference type="SUPFAM" id="SSF81886">
    <property type="entry name" value="Helical scaffold and wing domains of SecA"/>
    <property type="match status" value="1"/>
</dbReference>